<reference evidence="2" key="2">
    <citation type="submission" date="2020-09" db="EMBL/GenBank/DDBJ databases">
        <authorList>
            <person name="Sun Q."/>
            <person name="Zhou Y."/>
        </authorList>
    </citation>
    <scope>NUCLEOTIDE SEQUENCE</scope>
    <source>
        <strain evidence="2">CGMCC 4.7312</strain>
    </source>
</reference>
<reference evidence="2" key="1">
    <citation type="journal article" date="2014" name="Int. J. Syst. Evol. Microbiol.">
        <title>Complete genome sequence of Corynebacterium casei LMG S-19264T (=DSM 44701T), isolated from a smear-ripened cheese.</title>
        <authorList>
            <consortium name="US DOE Joint Genome Institute (JGI-PGF)"/>
            <person name="Walter F."/>
            <person name="Albersmeier A."/>
            <person name="Kalinowski J."/>
            <person name="Ruckert C."/>
        </authorList>
    </citation>
    <scope>NUCLEOTIDE SEQUENCE</scope>
    <source>
        <strain evidence="2">CGMCC 4.7312</strain>
    </source>
</reference>
<accession>A0A917U2W8</accession>
<proteinExistence type="predicted"/>
<comment type="caution">
    <text evidence="2">The sequence shown here is derived from an EMBL/GenBank/DDBJ whole genome shotgun (WGS) entry which is preliminary data.</text>
</comment>
<evidence type="ECO:0000313" key="2">
    <source>
        <dbReference type="EMBL" id="GGM53914.1"/>
    </source>
</evidence>
<evidence type="ECO:0000256" key="1">
    <source>
        <dbReference type="SAM" id="Phobius"/>
    </source>
</evidence>
<dbReference type="EMBL" id="BMNB01000023">
    <property type="protein sequence ID" value="GGM53914.1"/>
    <property type="molecule type" value="Genomic_DNA"/>
</dbReference>
<evidence type="ECO:0000313" key="3">
    <source>
        <dbReference type="Proteomes" id="UP000608890"/>
    </source>
</evidence>
<dbReference type="AlphaFoldDB" id="A0A917U2W8"/>
<keyword evidence="3" id="KW-1185">Reference proteome</keyword>
<name>A0A917U2W8_9ACTN</name>
<keyword evidence="1" id="KW-0812">Transmembrane</keyword>
<dbReference type="Proteomes" id="UP000608890">
    <property type="component" value="Unassembled WGS sequence"/>
</dbReference>
<keyword evidence="1" id="KW-1133">Transmembrane helix</keyword>
<feature type="transmembrane region" description="Helical" evidence="1">
    <location>
        <begin position="86"/>
        <end position="108"/>
    </location>
</feature>
<protein>
    <submittedName>
        <fullName evidence="2">Uncharacterized protein</fullName>
    </submittedName>
</protein>
<sequence length="111" mass="12252">MPTVQTLTLKAGSLGRPWHAAHILLSILTVGWWLPIYGVHVLVSVISRPTVQLEVPSGHRVEYRDGWPNVLGPEEYLEPRSIRERAAIIAGYLSPVLIITAIVIGLTIRAN</sequence>
<organism evidence="2 3">
    <name type="scientific">Micromonospora sonchi</name>
    <dbReference type="NCBI Taxonomy" id="1763543"/>
    <lineage>
        <taxon>Bacteria</taxon>
        <taxon>Bacillati</taxon>
        <taxon>Actinomycetota</taxon>
        <taxon>Actinomycetes</taxon>
        <taxon>Micromonosporales</taxon>
        <taxon>Micromonosporaceae</taxon>
        <taxon>Micromonospora</taxon>
    </lineage>
</organism>
<gene>
    <name evidence="2" type="ORF">GCM10011608_43570</name>
</gene>
<feature type="transmembrane region" description="Helical" evidence="1">
    <location>
        <begin position="20"/>
        <end position="43"/>
    </location>
</feature>
<keyword evidence="1" id="KW-0472">Membrane</keyword>